<dbReference type="PROSITE" id="PS50893">
    <property type="entry name" value="ABC_TRANSPORTER_2"/>
    <property type="match status" value="1"/>
</dbReference>
<dbReference type="AlphaFoldDB" id="A0A7V7KJ53"/>
<evidence type="ECO:0000313" key="7">
    <source>
        <dbReference type="Proteomes" id="UP000486760"/>
    </source>
</evidence>
<dbReference type="PANTHER" id="PTHR43776">
    <property type="entry name" value="TRANSPORT ATP-BINDING PROTEIN"/>
    <property type="match status" value="1"/>
</dbReference>
<dbReference type="InterPro" id="IPR027417">
    <property type="entry name" value="P-loop_NTPase"/>
</dbReference>
<dbReference type="GO" id="GO:0016887">
    <property type="term" value="F:ATP hydrolysis activity"/>
    <property type="evidence" value="ECO:0007669"/>
    <property type="project" value="InterPro"/>
</dbReference>
<dbReference type="InterPro" id="IPR050319">
    <property type="entry name" value="ABC_transp_ATP-bind"/>
</dbReference>
<dbReference type="Gene3D" id="3.40.50.300">
    <property type="entry name" value="P-loop containing nucleotide triphosphate hydrolases"/>
    <property type="match status" value="1"/>
</dbReference>
<dbReference type="RefSeq" id="WP_149327015.1">
    <property type="nucleotide sequence ID" value="NZ_VTPY01000002.1"/>
</dbReference>
<comment type="similarity">
    <text evidence="1">Belongs to the ABC transporter superfamily.</text>
</comment>
<accession>A0A7V7KJ53</accession>
<comment type="caution">
    <text evidence="6">The sequence shown here is derived from an EMBL/GenBank/DDBJ whole genome shotgun (WGS) entry which is preliminary data.</text>
</comment>
<feature type="domain" description="ABC transporter" evidence="5">
    <location>
        <begin position="43"/>
        <end position="283"/>
    </location>
</feature>
<evidence type="ECO:0000313" key="6">
    <source>
        <dbReference type="EMBL" id="KAA0013474.1"/>
    </source>
</evidence>
<protein>
    <submittedName>
        <fullName evidence="6">ATP-binding cassette domain-containing protein</fullName>
    </submittedName>
</protein>
<dbReference type="GO" id="GO:0055085">
    <property type="term" value="P:transmembrane transport"/>
    <property type="evidence" value="ECO:0007669"/>
    <property type="project" value="UniProtKB-ARBA"/>
</dbReference>
<proteinExistence type="inferred from homology"/>
<organism evidence="6 7">
    <name type="scientific">Billgrantia pellis</name>
    <dbReference type="NCBI Taxonomy" id="2606936"/>
    <lineage>
        <taxon>Bacteria</taxon>
        <taxon>Pseudomonadati</taxon>
        <taxon>Pseudomonadota</taxon>
        <taxon>Gammaproteobacteria</taxon>
        <taxon>Oceanospirillales</taxon>
        <taxon>Halomonadaceae</taxon>
        <taxon>Billgrantia</taxon>
    </lineage>
</organism>
<dbReference type="InterPro" id="IPR003593">
    <property type="entry name" value="AAA+_ATPase"/>
</dbReference>
<evidence type="ECO:0000256" key="1">
    <source>
        <dbReference type="ARBA" id="ARBA00005417"/>
    </source>
</evidence>
<dbReference type="GO" id="GO:0015833">
    <property type="term" value="P:peptide transport"/>
    <property type="evidence" value="ECO:0007669"/>
    <property type="project" value="InterPro"/>
</dbReference>
<dbReference type="CDD" id="cd03257">
    <property type="entry name" value="ABC_NikE_OppD_transporters"/>
    <property type="match status" value="1"/>
</dbReference>
<name>A0A7V7KJ53_9GAMM</name>
<gene>
    <name evidence="6" type="ORF">F0A17_03670</name>
</gene>
<keyword evidence="2" id="KW-0813">Transport</keyword>
<dbReference type="InterPro" id="IPR003439">
    <property type="entry name" value="ABC_transporter-like_ATP-bd"/>
</dbReference>
<dbReference type="PROSITE" id="PS00211">
    <property type="entry name" value="ABC_TRANSPORTER_1"/>
    <property type="match status" value="1"/>
</dbReference>
<evidence type="ECO:0000256" key="2">
    <source>
        <dbReference type="ARBA" id="ARBA00022448"/>
    </source>
</evidence>
<evidence type="ECO:0000256" key="3">
    <source>
        <dbReference type="ARBA" id="ARBA00022741"/>
    </source>
</evidence>
<dbReference type="Pfam" id="PF00005">
    <property type="entry name" value="ABC_tran"/>
    <property type="match status" value="1"/>
</dbReference>
<dbReference type="GO" id="GO:0005524">
    <property type="term" value="F:ATP binding"/>
    <property type="evidence" value="ECO:0007669"/>
    <property type="project" value="UniProtKB-KW"/>
</dbReference>
<dbReference type="InterPro" id="IPR013563">
    <property type="entry name" value="Oligopep_ABC_C"/>
</dbReference>
<keyword evidence="3" id="KW-0547">Nucleotide-binding</keyword>
<dbReference type="InterPro" id="IPR017871">
    <property type="entry name" value="ABC_transporter-like_CS"/>
</dbReference>
<keyword evidence="7" id="KW-1185">Reference proteome</keyword>
<keyword evidence="4 6" id="KW-0067">ATP-binding</keyword>
<evidence type="ECO:0000256" key="4">
    <source>
        <dbReference type="ARBA" id="ARBA00022840"/>
    </source>
</evidence>
<dbReference type="EMBL" id="VTPY01000002">
    <property type="protein sequence ID" value="KAA0013474.1"/>
    <property type="molecule type" value="Genomic_DNA"/>
</dbReference>
<dbReference type="PANTHER" id="PTHR43776:SF7">
    <property type="entry name" value="D,D-DIPEPTIDE TRANSPORT ATP-BINDING PROTEIN DDPF-RELATED"/>
    <property type="match status" value="1"/>
</dbReference>
<evidence type="ECO:0000259" key="5">
    <source>
        <dbReference type="PROSITE" id="PS50893"/>
    </source>
</evidence>
<dbReference type="SMART" id="SM00382">
    <property type="entry name" value="AAA"/>
    <property type="match status" value="1"/>
</dbReference>
<dbReference type="Pfam" id="PF08352">
    <property type="entry name" value="oligo_HPY"/>
    <property type="match status" value="1"/>
</dbReference>
<reference evidence="6 7" key="1">
    <citation type="submission" date="2019-08" db="EMBL/GenBank/DDBJ databases">
        <title>Bioinformatics analysis of the strain L3 and L5.</title>
        <authorList>
            <person name="Li X."/>
        </authorList>
    </citation>
    <scope>NUCLEOTIDE SEQUENCE [LARGE SCALE GENOMIC DNA]</scope>
    <source>
        <strain evidence="6 7">L5</strain>
    </source>
</reference>
<dbReference type="NCBIfam" id="TIGR01727">
    <property type="entry name" value="oligo_HPY"/>
    <property type="match status" value="1"/>
</dbReference>
<dbReference type="SUPFAM" id="SSF52540">
    <property type="entry name" value="P-loop containing nucleoside triphosphate hydrolases"/>
    <property type="match status" value="1"/>
</dbReference>
<dbReference type="FunFam" id="3.40.50.300:FF:000016">
    <property type="entry name" value="Oligopeptide ABC transporter ATP-binding component"/>
    <property type="match status" value="1"/>
</dbReference>
<dbReference type="Proteomes" id="UP000486760">
    <property type="component" value="Unassembled WGS sequence"/>
</dbReference>
<sequence>MTATAIAPSHKAPATDADRTLLEIRGLEKRFSLSGDFLEQLKFKGGRLVREQKFVHAINGIDLDIRRGEALCVVGESGCGKSTVARIVMGLIHPSGGEIHYDGTRIDDLSTKSLMPYRRRMQMIFQNPYASLNPRMTIQQTLEEPIRLHHPDWNRQQVADKVAEVMHSVGVAPDWGKRYGHEFSGGQRQRIAIARALAVDPEFIVADEPISALDVSIQAQVLNLLMDAQQQRNLTYLFITHDLAVVEHFGTRVAVMYLGRVCEVAPTATLFATPRHPYTRALLSAIPRLEDDRPQHIRLKGEVPTPVNLPSGCVFHARCPHANARCREEVPTLIAHDGGGRVACHAIEEGRLV</sequence>